<evidence type="ECO:0000259" key="4">
    <source>
        <dbReference type="Pfam" id="PF25204"/>
    </source>
</evidence>
<dbReference type="InterPro" id="IPR040342">
    <property type="entry name" value="DNAAF9"/>
</dbReference>
<evidence type="ECO:0000259" key="3">
    <source>
        <dbReference type="Pfam" id="PF25203"/>
    </source>
</evidence>
<dbReference type="Pfam" id="PF25203">
    <property type="entry name" value="PB_DAAF9"/>
    <property type="match status" value="1"/>
</dbReference>
<dbReference type="CDD" id="cd22936">
    <property type="entry name" value="shulin_C20orf194-like"/>
    <property type="match status" value="1"/>
</dbReference>
<sequence length="1172" mass="132513">MSHKFKRPSSARRHIKLETFSLFVSGARLRRIQELLKSEDTDNKPDAILCIAGIDSRYHEGSTELIDYLLFGFFERRKAELEQSGYEEEVIDDLIMLIRRHEVDIYCNPVNYHYLLPYVAHWRNLRFHCMTDKEYEDDEAAEEFKIQSFVAMMHGVKKVGIPHNILGQPAKFDHMIVEKWPIIQAYALEDYKGGGFFTLQKTVVDVGAQLTEVYSHIDPCSLEVLLIEQMTQFERQWQTLIDNLDISVSTGIDKLTEEKVCEPLWSYYKHGSVGSEDTKTGGRQRQPYVLCGTNSRRIVMDDVRNSRTSVNMEISKCGINNESPKFMVCHGISPRGPVCCTRTYFLHGESSTSKASLSSKASGHSPADLTIPQEDQDSKMLVDLYSVMVDSVLAGIKHYSQTLSVHKTRARVVDQICEGCRGYPDLTKYIQRKSDIVFTIEAYDQDGRGHSVEEGSRSLFLKSASICLYDIPSSLIPGKTLGSLVFSEIFQDSVISVQREDGTLEFCGEALVLTSIIPRYRAWPLGCKVDPSDALHGLRKYGKLLLPGETVRVCTDKDLTHPVTTAELYAYEAAIFLVFQRATVLPLNKDNVKSLQMFVGESSEAPSVLMVEVYPDTIPAFLQSADHLIYITVVPKSKAKMSFFKEVLPEWKSHDSLPHVDLCDVLPATFQETAQQLQLEFYNDFHPSTPYRHVQGKFSNLNKFMTHFSVSSVTSLPTNSLPIMLQEIKEVETSPSETPVTSSNFRGITVTVLGGIPGSHKEQLCDTLLYLTESHIRWTVLRQTVGATQSVLLGELQDTLSKMWSSMRRRLSSPEAGNRLLLVTPGFTDITEVISAIINHPNPDVQSHVRIGSVTVCIDPFISFIQHRLTFPNLLNQCMQGFVNNILITSATSIQQNSSLEEIQTLLRSVNSDVAFFLAEKGNVKRSMDVDAILSETAFMENSKVRAREMLCPGWSEGLYKSPPSPASPAFSMRDTELTFSQPLVRNLFINKLRALKGQLTNYPFTGNIFVVHGYVSFTDSEDLMDVQYIVKSDQLSVHKHVNKTVANGDGLHLSQRKYCLVFTGPELQVNTVKDWLRGCGRQKPELKKLLSKKDLTKDEIKKIHKEHHLDPLPAGWFYNGTQFVSFDGEKQDLHPNLETFIQDYIDQKNKEVSEYNAEVRRSADQYLDLFA</sequence>
<dbReference type="InterPro" id="IPR057478">
    <property type="entry name" value="DAAF9_2"/>
</dbReference>
<evidence type="ECO:0000259" key="2">
    <source>
        <dbReference type="Pfam" id="PF23319"/>
    </source>
</evidence>
<dbReference type="GeneID" id="111137090"/>
<dbReference type="KEGG" id="cvn:111137090"/>
<protein>
    <submittedName>
        <fullName evidence="7">Uncharacterized protein C20orf194-like</fullName>
    </submittedName>
</protein>
<name>A0A8B8EVP1_CRAVI</name>
<dbReference type="InterPro" id="IPR056498">
    <property type="entry name" value="DAAF9_N"/>
</dbReference>
<gene>
    <name evidence="7" type="primary">LOC111137090</name>
</gene>
<keyword evidence="6" id="KW-1185">Reference proteome</keyword>
<feature type="domain" description="DAAF9" evidence="4">
    <location>
        <begin position="750"/>
        <end position="955"/>
    </location>
</feature>
<dbReference type="PANTHER" id="PTHR33664:SF1">
    <property type="entry name" value="DYNEIN AXONEMAL ASSEMBLY FACTOR 9"/>
    <property type="match status" value="1"/>
</dbReference>
<organism evidence="6 7">
    <name type="scientific">Crassostrea virginica</name>
    <name type="common">Eastern oyster</name>
    <dbReference type="NCBI Taxonomy" id="6565"/>
    <lineage>
        <taxon>Eukaryota</taxon>
        <taxon>Metazoa</taxon>
        <taxon>Spiralia</taxon>
        <taxon>Lophotrochozoa</taxon>
        <taxon>Mollusca</taxon>
        <taxon>Bivalvia</taxon>
        <taxon>Autobranchia</taxon>
        <taxon>Pteriomorphia</taxon>
        <taxon>Ostreida</taxon>
        <taxon>Ostreoidea</taxon>
        <taxon>Ostreidae</taxon>
        <taxon>Crassostrea</taxon>
    </lineage>
</organism>
<dbReference type="Proteomes" id="UP000694844">
    <property type="component" value="Chromosome 5"/>
</dbReference>
<dbReference type="OrthoDB" id="72033at2759"/>
<dbReference type="Pfam" id="PF26246">
    <property type="entry name" value="PH_DAAF9"/>
    <property type="match status" value="1"/>
</dbReference>
<dbReference type="AlphaFoldDB" id="A0A8B8EVP1"/>
<dbReference type="Pfam" id="PF23319">
    <property type="entry name" value="CobW_C_DAAF9"/>
    <property type="match status" value="1"/>
</dbReference>
<evidence type="ECO:0000259" key="5">
    <source>
        <dbReference type="Pfam" id="PF26246"/>
    </source>
</evidence>
<feature type="domain" description="DAAF9 N-terminal" evidence="1">
    <location>
        <begin position="7"/>
        <end position="215"/>
    </location>
</feature>
<evidence type="ECO:0000313" key="6">
    <source>
        <dbReference type="Proteomes" id="UP000694844"/>
    </source>
</evidence>
<dbReference type="PANTHER" id="PTHR33664">
    <property type="entry name" value="RCG26366"/>
    <property type="match status" value="1"/>
</dbReference>
<dbReference type="RefSeq" id="XP_022344049.1">
    <property type="nucleotide sequence ID" value="XM_022488341.1"/>
</dbReference>
<feature type="domain" description="DAAF9 CobW C-like" evidence="2">
    <location>
        <begin position="975"/>
        <end position="1041"/>
    </location>
</feature>
<accession>A0A8B8EVP1</accession>
<dbReference type="InterPro" id="IPR058844">
    <property type="entry name" value="PB_DAAF9"/>
</dbReference>
<evidence type="ECO:0000259" key="1">
    <source>
        <dbReference type="Pfam" id="PF23281"/>
    </source>
</evidence>
<dbReference type="Pfam" id="PF23281">
    <property type="entry name" value="DAAF9_N"/>
    <property type="match status" value="1"/>
</dbReference>
<feature type="domain" description="DAAF9 PH" evidence="5">
    <location>
        <begin position="542"/>
        <end position="714"/>
    </location>
</feature>
<feature type="domain" description="DAAF9 pita-bread-like" evidence="3">
    <location>
        <begin position="218"/>
        <end position="504"/>
    </location>
</feature>
<dbReference type="Pfam" id="PF25204">
    <property type="entry name" value="DAAF9_2"/>
    <property type="match status" value="1"/>
</dbReference>
<dbReference type="InterPro" id="IPR058843">
    <property type="entry name" value="PH_DAAF9"/>
</dbReference>
<dbReference type="InterPro" id="IPR056414">
    <property type="entry name" value="DAAF9_CobW_C"/>
</dbReference>
<proteinExistence type="predicted"/>
<reference evidence="7" key="1">
    <citation type="submission" date="2025-08" db="UniProtKB">
        <authorList>
            <consortium name="RefSeq"/>
        </authorList>
    </citation>
    <scope>IDENTIFICATION</scope>
    <source>
        <tissue evidence="7">Whole sample</tissue>
    </source>
</reference>
<evidence type="ECO:0000313" key="7">
    <source>
        <dbReference type="RefSeq" id="XP_022344049.1"/>
    </source>
</evidence>